<dbReference type="InterPro" id="IPR039425">
    <property type="entry name" value="RNA_pol_sigma-70-like"/>
</dbReference>
<keyword evidence="5" id="KW-0804">Transcription</keyword>
<evidence type="ECO:0000313" key="9">
    <source>
        <dbReference type="Proteomes" id="UP001344906"/>
    </source>
</evidence>
<dbReference type="InterPro" id="IPR013249">
    <property type="entry name" value="RNA_pol_sigma70_r4_t2"/>
</dbReference>
<comment type="caution">
    <text evidence="8">The sequence shown here is derived from an EMBL/GenBank/DDBJ whole genome shotgun (WGS) entry which is preliminary data.</text>
</comment>
<dbReference type="InterPro" id="IPR036388">
    <property type="entry name" value="WH-like_DNA-bd_sf"/>
</dbReference>
<dbReference type="PANTHER" id="PTHR43133">
    <property type="entry name" value="RNA POLYMERASE ECF-TYPE SIGMA FACTO"/>
    <property type="match status" value="1"/>
</dbReference>
<protein>
    <recommendedName>
        <fullName evidence="10">RNA polymerase sigma factor</fullName>
    </recommendedName>
</protein>
<evidence type="ECO:0000256" key="1">
    <source>
        <dbReference type="ARBA" id="ARBA00010641"/>
    </source>
</evidence>
<sequence length="413" mass="46793">MVAQGKSDIISQTSDSSFMELLAEERARLVRLCAHLTGNPGAAEDLAQETLLEAWRNRHKFAVEDLDSATQRAKWLSAIARNVCLRWGRSHGRDLAHLTQYTFSAVDEGEQDRLDLDDLPSSDAYDLEIELERGELAHLLDRALALLPPTTRAVLIERYIHESPHAEIAEQLGLSEDALVQRLYRGKLALRRVMETELQAEAVAYGLVDPQQAGGQQRVEQETRIWCPMCNKRRLIKYYEPASGTTGFNCPGCWHIAGHSQPLIWEGVRSPRSILNRQLVALSEFYWSAINAGKTLCVMCGRPCEGRILHSQHMPNAFYYRYGNDGYHGVFLYCSHCGYEECNPLPHLTIDLPEAQQFWRQHGRVFWLPERDIDYAGQAALLSGFQSAGDRARLDVVYQRDTLKVLGIHETTC</sequence>
<dbReference type="Proteomes" id="UP001344906">
    <property type="component" value="Unassembled WGS sequence"/>
</dbReference>
<evidence type="ECO:0000256" key="3">
    <source>
        <dbReference type="ARBA" id="ARBA00023082"/>
    </source>
</evidence>
<organism evidence="8 9">
    <name type="scientific">Dictyobacter halimunensis</name>
    <dbReference type="NCBI Taxonomy" id="3026934"/>
    <lineage>
        <taxon>Bacteria</taxon>
        <taxon>Bacillati</taxon>
        <taxon>Chloroflexota</taxon>
        <taxon>Ktedonobacteria</taxon>
        <taxon>Ktedonobacterales</taxon>
        <taxon>Dictyobacteraceae</taxon>
        <taxon>Dictyobacter</taxon>
    </lineage>
</organism>
<gene>
    <name evidence="8" type="ORF">KDH_22830</name>
</gene>
<dbReference type="Pfam" id="PF08281">
    <property type="entry name" value="Sigma70_r4_2"/>
    <property type="match status" value="1"/>
</dbReference>
<evidence type="ECO:0000313" key="8">
    <source>
        <dbReference type="EMBL" id="GLV55439.1"/>
    </source>
</evidence>
<keyword evidence="9" id="KW-1185">Reference proteome</keyword>
<dbReference type="CDD" id="cd06171">
    <property type="entry name" value="Sigma70_r4"/>
    <property type="match status" value="1"/>
</dbReference>
<dbReference type="RefSeq" id="WP_338249777.1">
    <property type="nucleotide sequence ID" value="NZ_BSRI01000001.1"/>
</dbReference>
<evidence type="ECO:0000256" key="5">
    <source>
        <dbReference type="ARBA" id="ARBA00023163"/>
    </source>
</evidence>
<dbReference type="Gene3D" id="1.10.10.10">
    <property type="entry name" value="Winged helix-like DNA-binding domain superfamily/Winged helix DNA-binding domain"/>
    <property type="match status" value="1"/>
</dbReference>
<evidence type="ECO:0000256" key="4">
    <source>
        <dbReference type="ARBA" id="ARBA00023125"/>
    </source>
</evidence>
<dbReference type="Gene3D" id="1.10.1740.10">
    <property type="match status" value="1"/>
</dbReference>
<dbReference type="InterPro" id="IPR014284">
    <property type="entry name" value="RNA_pol_sigma-70_dom"/>
</dbReference>
<dbReference type="InterPro" id="IPR007627">
    <property type="entry name" value="RNA_pol_sigma70_r2"/>
</dbReference>
<comment type="similarity">
    <text evidence="1">Belongs to the sigma-70 factor family. ECF subfamily.</text>
</comment>
<evidence type="ECO:0000259" key="6">
    <source>
        <dbReference type="Pfam" id="PF04542"/>
    </source>
</evidence>
<name>A0ABQ6FML1_9CHLR</name>
<reference evidence="8 9" key="1">
    <citation type="submission" date="2023-02" db="EMBL/GenBank/DDBJ databases">
        <title>Dictyobacter halimunensis sp. nov., a new member of the class Ktedonobacteria from forest soil in a geothermal area.</title>
        <authorList>
            <person name="Rachmania M.K."/>
            <person name="Ningsih F."/>
            <person name="Sakai Y."/>
            <person name="Yabe S."/>
            <person name="Yokota A."/>
            <person name="Sjamsuridzal W."/>
        </authorList>
    </citation>
    <scope>NUCLEOTIDE SEQUENCE [LARGE SCALE GENOMIC DNA]</scope>
    <source>
        <strain evidence="8 9">S3.2.2.5</strain>
    </source>
</reference>
<dbReference type="InterPro" id="IPR013324">
    <property type="entry name" value="RNA_pol_sigma_r3/r4-like"/>
</dbReference>
<evidence type="ECO:0000259" key="7">
    <source>
        <dbReference type="Pfam" id="PF08281"/>
    </source>
</evidence>
<evidence type="ECO:0000256" key="2">
    <source>
        <dbReference type="ARBA" id="ARBA00023015"/>
    </source>
</evidence>
<evidence type="ECO:0008006" key="10">
    <source>
        <dbReference type="Google" id="ProtNLM"/>
    </source>
</evidence>
<feature type="domain" description="RNA polymerase sigma factor 70 region 4 type 2" evidence="7">
    <location>
        <begin position="139"/>
        <end position="190"/>
    </location>
</feature>
<dbReference type="SUPFAM" id="SSF88659">
    <property type="entry name" value="Sigma3 and sigma4 domains of RNA polymerase sigma factors"/>
    <property type="match status" value="1"/>
</dbReference>
<keyword evidence="4" id="KW-0238">DNA-binding</keyword>
<dbReference type="Pfam" id="PF04542">
    <property type="entry name" value="Sigma70_r2"/>
    <property type="match status" value="1"/>
</dbReference>
<proteinExistence type="inferred from homology"/>
<dbReference type="InterPro" id="IPR013325">
    <property type="entry name" value="RNA_pol_sigma_r2"/>
</dbReference>
<dbReference type="EMBL" id="BSRI01000001">
    <property type="protein sequence ID" value="GLV55439.1"/>
    <property type="molecule type" value="Genomic_DNA"/>
</dbReference>
<accession>A0ABQ6FML1</accession>
<dbReference type="PANTHER" id="PTHR43133:SF8">
    <property type="entry name" value="RNA POLYMERASE SIGMA FACTOR HI_1459-RELATED"/>
    <property type="match status" value="1"/>
</dbReference>
<dbReference type="SUPFAM" id="SSF88946">
    <property type="entry name" value="Sigma2 domain of RNA polymerase sigma factors"/>
    <property type="match status" value="1"/>
</dbReference>
<dbReference type="NCBIfam" id="TIGR02937">
    <property type="entry name" value="sigma70-ECF"/>
    <property type="match status" value="1"/>
</dbReference>
<keyword evidence="3" id="KW-0731">Sigma factor</keyword>
<keyword evidence="2" id="KW-0805">Transcription regulation</keyword>
<feature type="domain" description="RNA polymerase sigma-70 region 2" evidence="6">
    <location>
        <begin position="24"/>
        <end position="93"/>
    </location>
</feature>